<evidence type="ECO:0000313" key="4">
    <source>
        <dbReference type="Proteomes" id="UP000034273"/>
    </source>
</evidence>
<comment type="caution">
    <text evidence="3">The sequence shown here is derived from an EMBL/GenBank/DDBJ whole genome shotgun (WGS) entry which is preliminary data.</text>
</comment>
<accession>A0A0G1WW46</accession>
<protein>
    <submittedName>
        <fullName evidence="3">Membrane protein</fullName>
    </submittedName>
</protein>
<feature type="transmembrane region" description="Helical" evidence="1">
    <location>
        <begin position="49"/>
        <end position="70"/>
    </location>
</feature>
<dbReference type="EMBL" id="LCQW01000031">
    <property type="protein sequence ID" value="KKW22966.1"/>
    <property type="molecule type" value="Genomic_DNA"/>
</dbReference>
<evidence type="ECO:0000259" key="2">
    <source>
        <dbReference type="Pfam" id="PF18893"/>
    </source>
</evidence>
<dbReference type="Pfam" id="PF18893">
    <property type="entry name" value="DUF5652"/>
    <property type="match status" value="1"/>
</dbReference>
<keyword evidence="1" id="KW-1133">Transmembrane helix</keyword>
<dbReference type="AlphaFoldDB" id="A0A0G1WW46"/>
<keyword evidence="1" id="KW-0472">Membrane</keyword>
<feature type="transmembrane region" description="Helical" evidence="1">
    <location>
        <begin position="15"/>
        <end position="37"/>
    </location>
</feature>
<organism evidence="3 4">
    <name type="scientific">Candidatus Kaiserbacteria bacterium GW2011_GWA2_52_12</name>
    <dbReference type="NCBI Taxonomy" id="1618671"/>
    <lineage>
        <taxon>Bacteria</taxon>
        <taxon>Candidatus Kaiseribacteriota</taxon>
    </lineage>
</organism>
<proteinExistence type="predicted"/>
<keyword evidence="1" id="KW-0812">Transmembrane</keyword>
<dbReference type="Proteomes" id="UP000034273">
    <property type="component" value="Unassembled WGS sequence"/>
</dbReference>
<dbReference type="InterPro" id="IPR043712">
    <property type="entry name" value="DUF5652"/>
</dbReference>
<sequence>MGYTNFGPMGYGPGWNYPLFGSAIILVLLWSLLWKGLALWRAANRGEKWWFIAFLIINTLGILEIIYLFAITGAKLSDFTSKITHNSHNHS</sequence>
<feature type="domain" description="DUF5652" evidence="2">
    <location>
        <begin position="23"/>
        <end position="72"/>
    </location>
</feature>
<gene>
    <name evidence="3" type="ORF">UY67_C0031G0015</name>
</gene>
<reference evidence="3 4" key="1">
    <citation type="journal article" date="2015" name="Nature">
        <title>rRNA introns, odd ribosomes, and small enigmatic genomes across a large radiation of phyla.</title>
        <authorList>
            <person name="Brown C.T."/>
            <person name="Hug L.A."/>
            <person name="Thomas B.C."/>
            <person name="Sharon I."/>
            <person name="Castelle C.J."/>
            <person name="Singh A."/>
            <person name="Wilkins M.J."/>
            <person name="Williams K.H."/>
            <person name="Banfield J.F."/>
        </authorList>
    </citation>
    <scope>NUCLEOTIDE SEQUENCE [LARGE SCALE GENOMIC DNA]</scope>
</reference>
<name>A0A0G1WW46_9BACT</name>
<evidence type="ECO:0000313" key="3">
    <source>
        <dbReference type="EMBL" id="KKW22966.1"/>
    </source>
</evidence>
<evidence type="ECO:0000256" key="1">
    <source>
        <dbReference type="SAM" id="Phobius"/>
    </source>
</evidence>